<evidence type="ECO:0000256" key="5">
    <source>
        <dbReference type="ARBA" id="ARBA00022670"/>
    </source>
</evidence>
<evidence type="ECO:0000256" key="7">
    <source>
        <dbReference type="ARBA" id="ARBA00022679"/>
    </source>
</evidence>
<evidence type="ECO:0000256" key="13">
    <source>
        <dbReference type="ARBA" id="ARBA00034000"/>
    </source>
</evidence>
<evidence type="ECO:0000256" key="12">
    <source>
        <dbReference type="ARBA" id="ARBA00023316"/>
    </source>
</evidence>
<keyword evidence="15" id="KW-0812">Transmembrane</keyword>
<evidence type="ECO:0000256" key="10">
    <source>
        <dbReference type="ARBA" id="ARBA00023136"/>
    </source>
</evidence>
<keyword evidence="8" id="KW-0133">Cell shape</keyword>
<dbReference type="PANTHER" id="PTHR32282:SF11">
    <property type="entry name" value="PENICILLIN-BINDING PROTEIN 1B"/>
    <property type="match status" value="1"/>
</dbReference>
<evidence type="ECO:0000256" key="6">
    <source>
        <dbReference type="ARBA" id="ARBA00022676"/>
    </source>
</evidence>
<gene>
    <name evidence="17" type="ORF">ACFSW8_07030</name>
</gene>
<dbReference type="InterPro" id="IPR012338">
    <property type="entry name" value="Beta-lactam/transpept-like"/>
</dbReference>
<dbReference type="Pfam" id="PF00912">
    <property type="entry name" value="Transgly"/>
    <property type="match status" value="1"/>
</dbReference>
<dbReference type="SUPFAM" id="SSF56601">
    <property type="entry name" value="beta-lactamase/transpeptidase-like"/>
    <property type="match status" value="1"/>
</dbReference>
<keyword evidence="11" id="KW-0511">Multifunctional enzyme</keyword>
<keyword evidence="4" id="KW-0121">Carboxypeptidase</keyword>
<keyword evidence="12" id="KW-0961">Cell wall biogenesis/degradation</keyword>
<keyword evidence="18" id="KW-1185">Reference proteome</keyword>
<feature type="domain" description="Glycosyl transferase family 51" evidence="16">
    <location>
        <begin position="68"/>
        <end position="234"/>
    </location>
</feature>
<keyword evidence="7 17" id="KW-0808">Transferase</keyword>
<comment type="caution">
    <text evidence="17">The sequence shown here is derived from an EMBL/GenBank/DDBJ whole genome shotgun (WGS) entry which is preliminary data.</text>
</comment>
<keyword evidence="15" id="KW-1133">Transmembrane helix</keyword>
<comment type="catalytic activity">
    <reaction evidence="13">
        <text>Preferential cleavage: (Ac)2-L-Lys-D-Ala-|-D-Ala. Also transpeptidation of peptidyl-alanyl moieties that are N-acyl substituents of D-alanine.</text>
        <dbReference type="EC" id="3.4.16.4"/>
    </reaction>
</comment>
<dbReference type="PANTHER" id="PTHR32282">
    <property type="entry name" value="BINDING PROTEIN TRANSPEPTIDASE, PUTATIVE-RELATED"/>
    <property type="match status" value="1"/>
</dbReference>
<dbReference type="InterPro" id="IPR023346">
    <property type="entry name" value="Lysozyme-like_dom_sf"/>
</dbReference>
<evidence type="ECO:0000256" key="4">
    <source>
        <dbReference type="ARBA" id="ARBA00022645"/>
    </source>
</evidence>
<dbReference type="InterPro" id="IPR050396">
    <property type="entry name" value="Glycosyltr_51/Transpeptidase"/>
</dbReference>
<keyword evidence="6 17" id="KW-0328">Glycosyltransferase</keyword>
<keyword evidence="4" id="KW-0378">Hydrolase</keyword>
<keyword evidence="3" id="KW-1003">Cell membrane</keyword>
<evidence type="ECO:0000256" key="2">
    <source>
        <dbReference type="ARBA" id="ARBA00004752"/>
    </source>
</evidence>
<name>A0ABW4Z9Z8_9BACT</name>
<dbReference type="EC" id="2.4.-.-" evidence="17"/>
<evidence type="ECO:0000256" key="11">
    <source>
        <dbReference type="ARBA" id="ARBA00023268"/>
    </source>
</evidence>
<dbReference type="Gene3D" id="1.10.3810.10">
    <property type="entry name" value="Biosynthetic peptidoglycan transglycosylase-like"/>
    <property type="match status" value="1"/>
</dbReference>
<evidence type="ECO:0000256" key="1">
    <source>
        <dbReference type="ARBA" id="ARBA00004236"/>
    </source>
</evidence>
<dbReference type="Proteomes" id="UP001597389">
    <property type="component" value="Unassembled WGS sequence"/>
</dbReference>
<evidence type="ECO:0000256" key="3">
    <source>
        <dbReference type="ARBA" id="ARBA00022475"/>
    </source>
</evidence>
<reference evidence="18" key="1">
    <citation type="journal article" date="2019" name="Int. J. Syst. Evol. Microbiol.">
        <title>The Global Catalogue of Microorganisms (GCM) 10K type strain sequencing project: providing services to taxonomists for standard genome sequencing and annotation.</title>
        <authorList>
            <consortium name="The Broad Institute Genomics Platform"/>
            <consortium name="The Broad Institute Genome Sequencing Center for Infectious Disease"/>
            <person name="Wu L."/>
            <person name="Ma J."/>
        </authorList>
    </citation>
    <scope>NUCLEOTIDE SEQUENCE [LARGE SCALE GENOMIC DNA]</scope>
    <source>
        <strain evidence="18">CCUG 57942</strain>
    </source>
</reference>
<keyword evidence="9" id="KW-0573">Peptidoglycan synthesis</keyword>
<evidence type="ECO:0000259" key="16">
    <source>
        <dbReference type="Pfam" id="PF00912"/>
    </source>
</evidence>
<comment type="pathway">
    <text evidence="2">Cell wall biogenesis; peptidoglycan biosynthesis.</text>
</comment>
<evidence type="ECO:0000256" key="8">
    <source>
        <dbReference type="ARBA" id="ARBA00022960"/>
    </source>
</evidence>
<dbReference type="GO" id="GO:0016757">
    <property type="term" value="F:glycosyltransferase activity"/>
    <property type="evidence" value="ECO:0007669"/>
    <property type="project" value="UniProtKB-KW"/>
</dbReference>
<dbReference type="SUPFAM" id="SSF53955">
    <property type="entry name" value="Lysozyme-like"/>
    <property type="match status" value="1"/>
</dbReference>
<dbReference type="Gene3D" id="3.40.710.10">
    <property type="entry name" value="DD-peptidase/beta-lactamase superfamily"/>
    <property type="match status" value="2"/>
</dbReference>
<proteinExistence type="predicted"/>
<sequence>MAKWLPEWLRLALKVGLKCAFIGLVILLLVASYYYSKAQKYDLSKVAEEQQQNTLLDHNGAPLLGNDSKESLLITYDQLPQHLVDALIAREDTNFEHHCGVDFKGLIRATLRNAKDMSFTQGASTLTMQLARNTYDIRAKSLNRKFLEIALTLRIESSYSKNEIMAYYLNRIYFGSGCYGIEQASRKYFKKSVTDLTLSESATLVGIIRGPHIFSPLNDLAAAQNQRNQVIDRMLTIGKLTTEQASAVKNSPLVLPQKITLTKKPLEAANPYALKALDRHLNEILAQKDIRAAGLTITSALDLKKLHQCENDIKKLLIEAKQPQLQAACIIIDHKTGAIRALVGGRDYKALQFNIALDGKLDLGDAFTPFIYAAALERGKLPIKGNPSQTGKQLDPAETQRIAKRFGFNSPFNLPEIHYGSGTCSPLELATAFSTIANNGKRPHTFFVEHITKADGSELFKNTAQSTPAIQEGTALETAKLLKYKDGIAYTTAAFSGRSLWSAASKDSLTAVIWVGFQQPAPVPNKNSLLKKMQSLTYHWVASEK</sequence>
<evidence type="ECO:0000313" key="18">
    <source>
        <dbReference type="Proteomes" id="UP001597389"/>
    </source>
</evidence>
<evidence type="ECO:0000313" key="17">
    <source>
        <dbReference type="EMBL" id="MFD2158646.1"/>
    </source>
</evidence>
<comment type="subcellular location">
    <subcellularLocation>
        <location evidence="1">Cell membrane</location>
    </subcellularLocation>
</comment>
<comment type="catalytic activity">
    <reaction evidence="14">
        <text>[GlcNAc-(1-&gt;4)-Mur2Ac(oyl-L-Ala-gamma-D-Glu-L-Lys-D-Ala-D-Ala)](n)-di-trans,octa-cis-undecaprenyl diphosphate + beta-D-GlcNAc-(1-&gt;4)-Mur2Ac(oyl-L-Ala-gamma-D-Glu-L-Lys-D-Ala-D-Ala)-di-trans,octa-cis-undecaprenyl diphosphate = [GlcNAc-(1-&gt;4)-Mur2Ac(oyl-L-Ala-gamma-D-Glu-L-Lys-D-Ala-D-Ala)](n+1)-di-trans,octa-cis-undecaprenyl diphosphate + di-trans,octa-cis-undecaprenyl diphosphate + H(+)</text>
        <dbReference type="Rhea" id="RHEA:23708"/>
        <dbReference type="Rhea" id="RHEA-COMP:9602"/>
        <dbReference type="Rhea" id="RHEA-COMP:9603"/>
        <dbReference type="ChEBI" id="CHEBI:15378"/>
        <dbReference type="ChEBI" id="CHEBI:58405"/>
        <dbReference type="ChEBI" id="CHEBI:60033"/>
        <dbReference type="ChEBI" id="CHEBI:78435"/>
        <dbReference type="EC" id="2.4.99.28"/>
    </reaction>
</comment>
<dbReference type="EMBL" id="JBHUJB010000031">
    <property type="protein sequence ID" value="MFD2158646.1"/>
    <property type="molecule type" value="Genomic_DNA"/>
</dbReference>
<organism evidence="17 18">
    <name type="scientific">Rubritalea tangerina</name>
    <dbReference type="NCBI Taxonomy" id="430798"/>
    <lineage>
        <taxon>Bacteria</taxon>
        <taxon>Pseudomonadati</taxon>
        <taxon>Verrucomicrobiota</taxon>
        <taxon>Verrucomicrobiia</taxon>
        <taxon>Verrucomicrobiales</taxon>
        <taxon>Rubritaleaceae</taxon>
        <taxon>Rubritalea</taxon>
    </lineage>
</organism>
<protein>
    <submittedName>
        <fullName evidence="17">Transglycosylase domain-containing protein</fullName>
        <ecNumber evidence="17">2.4.-.-</ecNumber>
    </submittedName>
</protein>
<accession>A0ABW4Z9Z8</accession>
<dbReference type="InterPro" id="IPR036950">
    <property type="entry name" value="PBP_transglycosylase"/>
</dbReference>
<dbReference type="InterPro" id="IPR001264">
    <property type="entry name" value="Glyco_trans_51"/>
</dbReference>
<evidence type="ECO:0000256" key="9">
    <source>
        <dbReference type="ARBA" id="ARBA00022984"/>
    </source>
</evidence>
<keyword evidence="5" id="KW-0645">Protease</keyword>
<feature type="transmembrane region" description="Helical" evidence="15">
    <location>
        <begin position="12"/>
        <end position="35"/>
    </location>
</feature>
<evidence type="ECO:0000256" key="14">
    <source>
        <dbReference type="ARBA" id="ARBA00049902"/>
    </source>
</evidence>
<evidence type="ECO:0000256" key="15">
    <source>
        <dbReference type="SAM" id="Phobius"/>
    </source>
</evidence>
<dbReference type="RefSeq" id="WP_377177809.1">
    <property type="nucleotide sequence ID" value="NZ_JBHUJB010000031.1"/>
</dbReference>
<keyword evidence="10 15" id="KW-0472">Membrane</keyword>